<accession>A0A9D4M9S9</accession>
<reference evidence="1" key="2">
    <citation type="submission" date="2020-11" db="EMBL/GenBank/DDBJ databases">
        <authorList>
            <person name="McCartney M.A."/>
            <person name="Auch B."/>
            <person name="Kono T."/>
            <person name="Mallez S."/>
            <person name="Becker A."/>
            <person name="Gohl D.M."/>
            <person name="Silverstein K.A.T."/>
            <person name="Koren S."/>
            <person name="Bechman K.B."/>
            <person name="Herman A."/>
            <person name="Abrahante J.E."/>
            <person name="Garbe J."/>
        </authorList>
    </citation>
    <scope>NUCLEOTIDE SEQUENCE</scope>
    <source>
        <strain evidence="1">Duluth1</strain>
        <tissue evidence="1">Whole animal</tissue>
    </source>
</reference>
<sequence>MYFGVNKFVEELSTEDKKNLIHSVSEALHETVHGAGKGSSTSVGYRGVLNRHCSVSGPHVVRTWWWKYLQPGF</sequence>
<gene>
    <name evidence="1" type="ORF">DPMN_035550</name>
</gene>
<comment type="caution">
    <text evidence="1">The sequence shown here is derived from an EMBL/GenBank/DDBJ whole genome shotgun (WGS) entry which is preliminary data.</text>
</comment>
<dbReference type="AlphaFoldDB" id="A0A9D4M9S9"/>
<evidence type="ECO:0000313" key="1">
    <source>
        <dbReference type="EMBL" id="KAH3872335.1"/>
    </source>
</evidence>
<evidence type="ECO:0000313" key="2">
    <source>
        <dbReference type="Proteomes" id="UP000828390"/>
    </source>
</evidence>
<name>A0A9D4M9S9_DREPO</name>
<dbReference type="Proteomes" id="UP000828390">
    <property type="component" value="Unassembled WGS sequence"/>
</dbReference>
<protein>
    <submittedName>
        <fullName evidence="1">Uncharacterized protein</fullName>
    </submittedName>
</protein>
<organism evidence="1 2">
    <name type="scientific">Dreissena polymorpha</name>
    <name type="common">Zebra mussel</name>
    <name type="synonym">Mytilus polymorpha</name>
    <dbReference type="NCBI Taxonomy" id="45954"/>
    <lineage>
        <taxon>Eukaryota</taxon>
        <taxon>Metazoa</taxon>
        <taxon>Spiralia</taxon>
        <taxon>Lophotrochozoa</taxon>
        <taxon>Mollusca</taxon>
        <taxon>Bivalvia</taxon>
        <taxon>Autobranchia</taxon>
        <taxon>Heteroconchia</taxon>
        <taxon>Euheterodonta</taxon>
        <taxon>Imparidentia</taxon>
        <taxon>Neoheterodontei</taxon>
        <taxon>Myida</taxon>
        <taxon>Dreissenoidea</taxon>
        <taxon>Dreissenidae</taxon>
        <taxon>Dreissena</taxon>
    </lineage>
</organism>
<reference evidence="1" key="1">
    <citation type="journal article" date="2019" name="bioRxiv">
        <title>The Genome of the Zebra Mussel, Dreissena polymorpha: A Resource for Invasive Species Research.</title>
        <authorList>
            <person name="McCartney M.A."/>
            <person name="Auch B."/>
            <person name="Kono T."/>
            <person name="Mallez S."/>
            <person name="Zhang Y."/>
            <person name="Obille A."/>
            <person name="Becker A."/>
            <person name="Abrahante J.E."/>
            <person name="Garbe J."/>
            <person name="Badalamenti J.P."/>
            <person name="Herman A."/>
            <person name="Mangelson H."/>
            <person name="Liachko I."/>
            <person name="Sullivan S."/>
            <person name="Sone E.D."/>
            <person name="Koren S."/>
            <person name="Silverstein K.A.T."/>
            <person name="Beckman K.B."/>
            <person name="Gohl D.M."/>
        </authorList>
    </citation>
    <scope>NUCLEOTIDE SEQUENCE</scope>
    <source>
        <strain evidence="1">Duluth1</strain>
        <tissue evidence="1">Whole animal</tissue>
    </source>
</reference>
<keyword evidence="2" id="KW-1185">Reference proteome</keyword>
<dbReference type="EMBL" id="JAIWYP010000002">
    <property type="protein sequence ID" value="KAH3872335.1"/>
    <property type="molecule type" value="Genomic_DNA"/>
</dbReference>
<proteinExistence type="predicted"/>